<evidence type="ECO:0000313" key="2">
    <source>
        <dbReference type="Proteomes" id="UP000789508"/>
    </source>
</evidence>
<dbReference type="AlphaFoldDB" id="A0A9N9NJ52"/>
<comment type="caution">
    <text evidence="1">The sequence shown here is derived from an EMBL/GenBank/DDBJ whole genome shotgun (WGS) entry which is preliminary data.</text>
</comment>
<evidence type="ECO:0000313" key="1">
    <source>
        <dbReference type="EMBL" id="CAG8738701.1"/>
    </source>
</evidence>
<proteinExistence type="predicted"/>
<reference evidence="1" key="1">
    <citation type="submission" date="2021-06" db="EMBL/GenBank/DDBJ databases">
        <authorList>
            <person name="Kallberg Y."/>
            <person name="Tangrot J."/>
            <person name="Rosling A."/>
        </authorList>
    </citation>
    <scope>NUCLEOTIDE SEQUENCE</scope>
    <source>
        <strain evidence="1">FL130A</strain>
    </source>
</reference>
<gene>
    <name evidence="1" type="ORF">ALEPTO_LOCUS12875</name>
</gene>
<dbReference type="Proteomes" id="UP000789508">
    <property type="component" value="Unassembled WGS sequence"/>
</dbReference>
<keyword evidence="2" id="KW-1185">Reference proteome</keyword>
<name>A0A9N9NJ52_9GLOM</name>
<accession>A0A9N9NJ52</accession>
<protein>
    <submittedName>
        <fullName evidence="1">10597_t:CDS:1</fullName>
    </submittedName>
</protein>
<feature type="non-terminal residue" evidence="1">
    <location>
        <position position="56"/>
    </location>
</feature>
<organism evidence="1 2">
    <name type="scientific">Ambispora leptoticha</name>
    <dbReference type="NCBI Taxonomy" id="144679"/>
    <lineage>
        <taxon>Eukaryota</taxon>
        <taxon>Fungi</taxon>
        <taxon>Fungi incertae sedis</taxon>
        <taxon>Mucoromycota</taxon>
        <taxon>Glomeromycotina</taxon>
        <taxon>Glomeromycetes</taxon>
        <taxon>Archaeosporales</taxon>
        <taxon>Ambisporaceae</taxon>
        <taxon>Ambispora</taxon>
    </lineage>
</organism>
<dbReference type="EMBL" id="CAJVPS010034143">
    <property type="protein sequence ID" value="CAG8738701.1"/>
    <property type="molecule type" value="Genomic_DNA"/>
</dbReference>
<sequence length="56" mass="6240">MQFFPSAKPRNTLRVSVGGWIGAVARKPKKHVQTCFVEKPKKHVQTCFVGGKAEKT</sequence>